<gene>
    <name evidence="10" type="ORF">MKW94_011837</name>
</gene>
<keyword evidence="7 8" id="KW-0472">Membrane</keyword>
<feature type="transmembrane region" description="Helical" evidence="8">
    <location>
        <begin position="78"/>
        <end position="101"/>
    </location>
</feature>
<dbReference type="Proteomes" id="UP001177140">
    <property type="component" value="Unassembled WGS sequence"/>
</dbReference>
<dbReference type="EMBL" id="JAJJMA010217052">
    <property type="protein sequence ID" value="MCL7040838.1"/>
    <property type="molecule type" value="Genomic_DNA"/>
</dbReference>
<evidence type="ECO:0000256" key="7">
    <source>
        <dbReference type="ARBA" id="ARBA00023136"/>
    </source>
</evidence>
<feature type="transmembrane region" description="Helical" evidence="8">
    <location>
        <begin position="46"/>
        <end position="66"/>
    </location>
</feature>
<sequence length="136" mass="14783">MKNLIGGPGTVSGLMLRLGQFLFSSASIGVMVSASGFSSYTAYCYLIASMGLQVLWSLGLACLDIYALKLKRDLQNPVVLSLFAVGDWVITLFPLTLFTYICICRSVVSLISSSNSCTNISMKTTFILMRLAESFH</sequence>
<dbReference type="Pfam" id="PF04535">
    <property type="entry name" value="CASP_dom"/>
    <property type="match status" value="1"/>
</dbReference>
<dbReference type="AlphaFoldDB" id="A0AA41VGQ0"/>
<reference evidence="10" key="1">
    <citation type="submission" date="2022-03" db="EMBL/GenBank/DDBJ databases">
        <title>A functionally conserved STORR gene fusion in Papaver species that diverged 16.8 million years ago.</title>
        <authorList>
            <person name="Catania T."/>
        </authorList>
    </citation>
    <scope>NUCLEOTIDE SEQUENCE</scope>
    <source>
        <strain evidence="10">S-191538</strain>
    </source>
</reference>
<evidence type="ECO:0000256" key="8">
    <source>
        <dbReference type="RuleBase" id="RU361233"/>
    </source>
</evidence>
<comment type="similarity">
    <text evidence="2 8">Belongs to the Casparian strip membrane proteins (CASP) family.</text>
</comment>
<protein>
    <recommendedName>
        <fullName evidence="8">CASP-like protein</fullName>
    </recommendedName>
</protein>
<evidence type="ECO:0000256" key="6">
    <source>
        <dbReference type="ARBA" id="ARBA00022989"/>
    </source>
</evidence>
<evidence type="ECO:0000259" key="9">
    <source>
        <dbReference type="Pfam" id="PF04535"/>
    </source>
</evidence>
<dbReference type="PANTHER" id="PTHR32021">
    <property type="entry name" value="CASP-LIKE PROTEIN 5B3"/>
    <property type="match status" value="1"/>
</dbReference>
<keyword evidence="11" id="KW-1185">Reference proteome</keyword>
<comment type="caution">
    <text evidence="10">The sequence shown here is derived from an EMBL/GenBank/DDBJ whole genome shotgun (WGS) entry which is preliminary data.</text>
</comment>
<dbReference type="PANTHER" id="PTHR32021:SF0">
    <property type="entry name" value="CASP-LIKE PROTEIN 5B2"/>
    <property type="match status" value="1"/>
</dbReference>
<evidence type="ECO:0000256" key="4">
    <source>
        <dbReference type="ARBA" id="ARBA00022475"/>
    </source>
</evidence>
<feature type="transmembrane region" description="Helical" evidence="8">
    <location>
        <begin position="21"/>
        <end position="40"/>
    </location>
</feature>
<keyword evidence="4 8" id="KW-1003">Cell membrane</keyword>
<feature type="domain" description="Casparian strip membrane protein" evidence="9">
    <location>
        <begin position="8"/>
        <end position="92"/>
    </location>
</feature>
<name>A0AA41VGQ0_PAPNU</name>
<keyword evidence="5 8" id="KW-0812">Transmembrane</keyword>
<evidence type="ECO:0000313" key="10">
    <source>
        <dbReference type="EMBL" id="MCL7040838.1"/>
    </source>
</evidence>
<comment type="subunit">
    <text evidence="3 8">Homodimer and heterodimers.</text>
</comment>
<organism evidence="10 11">
    <name type="scientific">Papaver nudicaule</name>
    <name type="common">Iceland poppy</name>
    <dbReference type="NCBI Taxonomy" id="74823"/>
    <lineage>
        <taxon>Eukaryota</taxon>
        <taxon>Viridiplantae</taxon>
        <taxon>Streptophyta</taxon>
        <taxon>Embryophyta</taxon>
        <taxon>Tracheophyta</taxon>
        <taxon>Spermatophyta</taxon>
        <taxon>Magnoliopsida</taxon>
        <taxon>Ranunculales</taxon>
        <taxon>Papaveraceae</taxon>
        <taxon>Papaveroideae</taxon>
        <taxon>Papaver</taxon>
    </lineage>
</organism>
<evidence type="ECO:0000256" key="3">
    <source>
        <dbReference type="ARBA" id="ARBA00011489"/>
    </source>
</evidence>
<dbReference type="InterPro" id="IPR045009">
    <property type="entry name" value="CASPL-5"/>
</dbReference>
<evidence type="ECO:0000256" key="1">
    <source>
        <dbReference type="ARBA" id="ARBA00004651"/>
    </source>
</evidence>
<comment type="subcellular location">
    <subcellularLocation>
        <location evidence="1 8">Cell membrane</location>
        <topology evidence="1 8">Multi-pass membrane protein</topology>
    </subcellularLocation>
</comment>
<dbReference type="InterPro" id="IPR006702">
    <property type="entry name" value="CASP_dom"/>
</dbReference>
<comment type="caution">
    <text evidence="8">Lacks conserved residue(s) required for the propagation of feature annotation.</text>
</comment>
<evidence type="ECO:0000256" key="2">
    <source>
        <dbReference type="ARBA" id="ARBA00007651"/>
    </source>
</evidence>
<keyword evidence="6 8" id="KW-1133">Transmembrane helix</keyword>
<proteinExistence type="inferred from homology"/>
<dbReference type="GO" id="GO:0005886">
    <property type="term" value="C:plasma membrane"/>
    <property type="evidence" value="ECO:0007669"/>
    <property type="project" value="UniProtKB-SubCell"/>
</dbReference>
<evidence type="ECO:0000256" key="5">
    <source>
        <dbReference type="ARBA" id="ARBA00022692"/>
    </source>
</evidence>
<accession>A0AA41VGQ0</accession>
<evidence type="ECO:0000313" key="11">
    <source>
        <dbReference type="Proteomes" id="UP001177140"/>
    </source>
</evidence>